<name>A0A2W0HA65_9BACI</name>
<dbReference type="InterPro" id="IPR011006">
    <property type="entry name" value="CheY-like_superfamily"/>
</dbReference>
<proteinExistence type="predicted"/>
<evidence type="ECO:0000313" key="4">
    <source>
        <dbReference type="EMBL" id="PYZ98027.1"/>
    </source>
</evidence>
<dbReference type="PANTHER" id="PTHR44591:SF3">
    <property type="entry name" value="RESPONSE REGULATORY DOMAIN-CONTAINING PROTEIN"/>
    <property type="match status" value="1"/>
</dbReference>
<dbReference type="PROSITE" id="PS50110">
    <property type="entry name" value="RESPONSE_REGULATORY"/>
    <property type="match status" value="1"/>
</dbReference>
<dbReference type="Pfam" id="PF00072">
    <property type="entry name" value="Response_reg"/>
    <property type="match status" value="1"/>
</dbReference>
<evidence type="ECO:0000313" key="5">
    <source>
        <dbReference type="Proteomes" id="UP000248066"/>
    </source>
</evidence>
<dbReference type="PANTHER" id="PTHR44591">
    <property type="entry name" value="STRESS RESPONSE REGULATOR PROTEIN 1"/>
    <property type="match status" value="1"/>
</dbReference>
<dbReference type="GO" id="GO:0000160">
    <property type="term" value="P:phosphorelay signal transduction system"/>
    <property type="evidence" value="ECO:0007669"/>
    <property type="project" value="InterPro"/>
</dbReference>
<evidence type="ECO:0000256" key="2">
    <source>
        <dbReference type="PROSITE-ProRule" id="PRU00169"/>
    </source>
</evidence>
<evidence type="ECO:0000256" key="1">
    <source>
        <dbReference type="ARBA" id="ARBA00022553"/>
    </source>
</evidence>
<dbReference type="SUPFAM" id="SSF52172">
    <property type="entry name" value="CheY-like"/>
    <property type="match status" value="1"/>
</dbReference>
<comment type="caution">
    <text evidence="4">The sequence shown here is derived from an EMBL/GenBank/DDBJ whole genome shotgun (WGS) entry which is preliminary data.</text>
</comment>
<dbReference type="OrthoDB" id="9790669at2"/>
<dbReference type="InterPro" id="IPR050595">
    <property type="entry name" value="Bact_response_regulator"/>
</dbReference>
<gene>
    <name evidence="4" type="ORF">CR205_05375</name>
</gene>
<feature type="domain" description="Response regulatory" evidence="3">
    <location>
        <begin position="3"/>
        <end position="114"/>
    </location>
</feature>
<dbReference type="AlphaFoldDB" id="A0A2W0HA65"/>
<sequence length="114" mass="12537">MNKILIADRSPFAGTLLRDLFLQNGYSDVSVTDSGHEAVRLFRELCPDLTVIDLVFEDLDGFTVLAKMRQADPERKIIVCSSLAQKAVQVDALQSGASAFLAKPVKENELKSLI</sequence>
<dbReference type="RefSeq" id="WP_110517691.1">
    <property type="nucleotide sequence ID" value="NZ_PDOF01000001.1"/>
</dbReference>
<dbReference type="SMART" id="SM00448">
    <property type="entry name" value="REC"/>
    <property type="match status" value="1"/>
</dbReference>
<dbReference type="InterPro" id="IPR001789">
    <property type="entry name" value="Sig_transdc_resp-reg_receiver"/>
</dbReference>
<dbReference type="Proteomes" id="UP000248066">
    <property type="component" value="Unassembled WGS sequence"/>
</dbReference>
<feature type="modified residue" description="4-aspartylphosphate" evidence="2">
    <location>
        <position position="53"/>
    </location>
</feature>
<dbReference type="EMBL" id="PDOF01000001">
    <property type="protein sequence ID" value="PYZ98027.1"/>
    <property type="molecule type" value="Genomic_DNA"/>
</dbReference>
<reference evidence="4 5" key="1">
    <citation type="submission" date="2017-10" db="EMBL/GenBank/DDBJ databases">
        <title>Bacillus sp. nov., a halophilic bacterium isolated from a Yangshapao Lake.</title>
        <authorList>
            <person name="Wang H."/>
        </authorList>
    </citation>
    <scope>NUCLEOTIDE SEQUENCE [LARGE SCALE GENOMIC DNA]</scope>
    <source>
        <strain evidence="4 5">YSP-3</strain>
    </source>
</reference>
<organism evidence="4 5">
    <name type="scientific">Alteribacter lacisalsi</name>
    <dbReference type="NCBI Taxonomy" id="2045244"/>
    <lineage>
        <taxon>Bacteria</taxon>
        <taxon>Bacillati</taxon>
        <taxon>Bacillota</taxon>
        <taxon>Bacilli</taxon>
        <taxon>Bacillales</taxon>
        <taxon>Bacillaceae</taxon>
        <taxon>Alteribacter</taxon>
    </lineage>
</organism>
<evidence type="ECO:0000259" key="3">
    <source>
        <dbReference type="PROSITE" id="PS50110"/>
    </source>
</evidence>
<accession>A0A2W0HA65</accession>
<keyword evidence="5" id="KW-1185">Reference proteome</keyword>
<protein>
    <recommendedName>
        <fullName evidence="3">Response regulatory domain-containing protein</fullName>
    </recommendedName>
</protein>
<dbReference type="Gene3D" id="3.40.50.2300">
    <property type="match status" value="1"/>
</dbReference>
<keyword evidence="1 2" id="KW-0597">Phosphoprotein</keyword>